<name>A0ABQ9HRH4_9NEOP</name>
<dbReference type="EMBL" id="JARBHB010000004">
    <property type="protein sequence ID" value="KAJ8886981.1"/>
    <property type="molecule type" value="Genomic_DNA"/>
</dbReference>
<evidence type="ECO:0000313" key="2">
    <source>
        <dbReference type="Proteomes" id="UP001159363"/>
    </source>
</evidence>
<protein>
    <submittedName>
        <fullName evidence="1">Uncharacterized protein</fullName>
    </submittedName>
</protein>
<organism evidence="1 2">
    <name type="scientific">Dryococelus australis</name>
    <dbReference type="NCBI Taxonomy" id="614101"/>
    <lineage>
        <taxon>Eukaryota</taxon>
        <taxon>Metazoa</taxon>
        <taxon>Ecdysozoa</taxon>
        <taxon>Arthropoda</taxon>
        <taxon>Hexapoda</taxon>
        <taxon>Insecta</taxon>
        <taxon>Pterygota</taxon>
        <taxon>Neoptera</taxon>
        <taxon>Polyneoptera</taxon>
        <taxon>Phasmatodea</taxon>
        <taxon>Verophasmatodea</taxon>
        <taxon>Anareolatae</taxon>
        <taxon>Phasmatidae</taxon>
        <taxon>Eurycanthinae</taxon>
        <taxon>Dryococelus</taxon>
    </lineage>
</organism>
<dbReference type="Proteomes" id="UP001159363">
    <property type="component" value="Chromosome X"/>
</dbReference>
<evidence type="ECO:0000313" key="1">
    <source>
        <dbReference type="EMBL" id="KAJ8886981.1"/>
    </source>
</evidence>
<comment type="caution">
    <text evidence="1">The sequence shown here is derived from an EMBL/GenBank/DDBJ whole genome shotgun (WGS) entry which is preliminary data.</text>
</comment>
<accession>A0ABQ9HRH4</accession>
<proteinExistence type="predicted"/>
<gene>
    <name evidence="1" type="ORF">PR048_013195</name>
</gene>
<sequence>MMVDTNKPNVLNLSGNLSENWTRFIQNFNIYMIVPEKSEKSSEIKAAILLNLVGEKRQSKFSKHLTCRMKIKQNMIKCAMCMNSTAGQGKTCHVNGFYYIQEKSEQEPFQQFVTDLKNCEFVVQADEIVRDVFLWVSWTLHYNRKCYDGCQEFCITTDLALEKAYELGRLVETSTQQMQCLQGQIKKTVVSE</sequence>
<keyword evidence="2" id="KW-1185">Reference proteome</keyword>
<reference evidence="1 2" key="1">
    <citation type="submission" date="2023-02" db="EMBL/GenBank/DDBJ databases">
        <title>LHISI_Scaffold_Assembly.</title>
        <authorList>
            <person name="Stuart O.P."/>
            <person name="Cleave R."/>
            <person name="Magrath M.J.L."/>
            <person name="Mikheyev A.S."/>
        </authorList>
    </citation>
    <scope>NUCLEOTIDE SEQUENCE [LARGE SCALE GENOMIC DNA]</scope>
    <source>
        <strain evidence="1">Daus_M_001</strain>
        <tissue evidence="1">Leg muscle</tissue>
    </source>
</reference>